<reference evidence="1 2" key="1">
    <citation type="submission" date="2018-03" db="EMBL/GenBank/DDBJ databases">
        <title>Non-Typhoidal Salmonella genome sequencing and assembly.</title>
        <authorList>
            <person name="Matchawe C."/>
        </authorList>
    </citation>
    <scope>NUCLEOTIDE SEQUENCE [LARGE SCALE GENOMIC DNA]</scope>
    <source>
        <strain evidence="1 2">8EV</strain>
    </source>
</reference>
<dbReference type="Proteomes" id="UP000297989">
    <property type="component" value="Unassembled WGS sequence"/>
</dbReference>
<gene>
    <name evidence="1" type="primary">tsaB</name>
    <name evidence="1" type="ORF">C9F10_13280</name>
</gene>
<accession>A0A659SFM4</accession>
<dbReference type="AlphaFoldDB" id="A0A659SFM4"/>
<dbReference type="InterPro" id="IPR043129">
    <property type="entry name" value="ATPase_NBD"/>
</dbReference>
<protein>
    <submittedName>
        <fullName evidence="1">tRNA (Adenosine(37)-N6)-threonylcarbamoyltransferase complex dimerization subunit type 1 TsaB</fullName>
    </submittedName>
</protein>
<dbReference type="Gene3D" id="3.30.420.40">
    <property type="match status" value="1"/>
</dbReference>
<keyword evidence="1" id="KW-0808">Transferase</keyword>
<organism evidence="1 2">
    <name type="scientific">Salmonella enterica subsp. enterica serovar Poona</name>
    <dbReference type="NCBI Taxonomy" id="436295"/>
    <lineage>
        <taxon>Bacteria</taxon>
        <taxon>Pseudomonadati</taxon>
        <taxon>Pseudomonadota</taxon>
        <taxon>Gammaproteobacteria</taxon>
        <taxon>Enterobacterales</taxon>
        <taxon>Enterobacteriaceae</taxon>
        <taxon>Salmonella</taxon>
    </lineage>
</organism>
<proteinExistence type="predicted"/>
<dbReference type="EMBL" id="PYKK01000938">
    <property type="protein sequence ID" value="TGD37534.1"/>
    <property type="molecule type" value="Genomic_DNA"/>
</dbReference>
<dbReference type="SUPFAM" id="SSF53067">
    <property type="entry name" value="Actin-like ATPase domain"/>
    <property type="match status" value="1"/>
</dbReference>
<name>A0A659SFM4_SALET</name>
<sequence>EWATVGTGWSAWPDLAKECGLTLHDGEVSLPAAEDMLPIASQKLAAGETVAVEHAEPVYLRNEVAWKKLPGKE</sequence>
<evidence type="ECO:0000313" key="2">
    <source>
        <dbReference type="Proteomes" id="UP000297989"/>
    </source>
</evidence>
<feature type="non-terminal residue" evidence="1">
    <location>
        <position position="1"/>
    </location>
</feature>
<comment type="caution">
    <text evidence="1">The sequence shown here is derived from an EMBL/GenBank/DDBJ whole genome shotgun (WGS) entry which is preliminary data.</text>
</comment>
<dbReference type="GO" id="GO:0016740">
    <property type="term" value="F:transferase activity"/>
    <property type="evidence" value="ECO:0007669"/>
    <property type="project" value="UniProtKB-KW"/>
</dbReference>
<evidence type="ECO:0000313" key="1">
    <source>
        <dbReference type="EMBL" id="TGD37534.1"/>
    </source>
</evidence>